<comment type="caution">
    <text evidence="9">The sequence shown here is derived from an EMBL/GenBank/DDBJ whole genome shotgun (WGS) entry which is preliminary data.</text>
</comment>
<comment type="similarity">
    <text evidence="7">Belongs to the binding-protein-dependent transport system permease family.</text>
</comment>
<proteinExistence type="inferred from homology"/>
<evidence type="ECO:0000313" key="9">
    <source>
        <dbReference type="EMBL" id="MBM7572714.1"/>
    </source>
</evidence>
<dbReference type="InterPro" id="IPR000515">
    <property type="entry name" value="MetI-like"/>
</dbReference>
<dbReference type="PANTHER" id="PTHR30193">
    <property type="entry name" value="ABC TRANSPORTER PERMEASE PROTEIN"/>
    <property type="match status" value="1"/>
</dbReference>
<keyword evidence="10" id="KW-1185">Reference proteome</keyword>
<feature type="transmembrane region" description="Helical" evidence="7">
    <location>
        <begin position="21"/>
        <end position="45"/>
    </location>
</feature>
<feature type="transmembrane region" description="Helical" evidence="7">
    <location>
        <begin position="88"/>
        <end position="107"/>
    </location>
</feature>
<accession>A0ABS2N3Q1</accession>
<sequence length="306" mass="34535">MKTAINQKLLIIRGQKKRNKVKLGSFLFILPAVALNLIFFIYPFLQTLRMSFYEWPLMGEKTYLGLSNFTQIFLDGQFWTSFWFTAKYTLMVTPLIFIIAFSLALLINKRLPGVAFFRAVYFAPVVISMVSSALVWLWIYNDLYGVLNYYLLNLGIVNDPILWMGHASTSLPAISFMITWKMAGFTMIILLAGLQSIPTETYEAASIDGASTLKKILYITIPMLKPSIGLALIVSVIGSVLGFEQFLIMTGGGPSNTTTTIVHYIYNQSFKYFHFGYGSAMTVILLIVLVVLSYIQLRVLRNPADQ</sequence>
<evidence type="ECO:0000313" key="10">
    <source>
        <dbReference type="Proteomes" id="UP001296943"/>
    </source>
</evidence>
<dbReference type="EMBL" id="JAFBDR010000020">
    <property type="protein sequence ID" value="MBM7572714.1"/>
    <property type="molecule type" value="Genomic_DNA"/>
</dbReference>
<evidence type="ECO:0000259" key="8">
    <source>
        <dbReference type="PROSITE" id="PS50928"/>
    </source>
</evidence>
<dbReference type="InterPro" id="IPR051393">
    <property type="entry name" value="ABC_transporter_permease"/>
</dbReference>
<evidence type="ECO:0000256" key="5">
    <source>
        <dbReference type="ARBA" id="ARBA00022989"/>
    </source>
</evidence>
<dbReference type="PANTHER" id="PTHR30193:SF37">
    <property type="entry name" value="INNER MEMBRANE ABC TRANSPORTER PERMEASE PROTEIN YCJO"/>
    <property type="match status" value="1"/>
</dbReference>
<keyword evidence="5 7" id="KW-1133">Transmembrane helix</keyword>
<dbReference type="RefSeq" id="WP_204501307.1">
    <property type="nucleotide sequence ID" value="NZ_JAFBDR010000020.1"/>
</dbReference>
<gene>
    <name evidence="9" type="ORF">JOC48_003245</name>
</gene>
<evidence type="ECO:0000256" key="2">
    <source>
        <dbReference type="ARBA" id="ARBA00022448"/>
    </source>
</evidence>
<evidence type="ECO:0000256" key="3">
    <source>
        <dbReference type="ARBA" id="ARBA00022475"/>
    </source>
</evidence>
<protein>
    <submittedName>
        <fullName evidence="9">Multiple sugar transport system permease protein</fullName>
    </submittedName>
</protein>
<keyword evidence="4 7" id="KW-0812">Transmembrane</keyword>
<feature type="transmembrane region" description="Helical" evidence="7">
    <location>
        <begin position="272"/>
        <end position="295"/>
    </location>
</feature>
<name>A0ABS2N3Q1_9BACI</name>
<reference evidence="9 10" key="1">
    <citation type="submission" date="2021-01" db="EMBL/GenBank/DDBJ databases">
        <title>Genomic Encyclopedia of Type Strains, Phase IV (KMG-IV): sequencing the most valuable type-strain genomes for metagenomic binning, comparative biology and taxonomic classification.</title>
        <authorList>
            <person name="Goeker M."/>
        </authorList>
    </citation>
    <scope>NUCLEOTIDE SEQUENCE [LARGE SCALE GENOMIC DNA]</scope>
    <source>
        <strain evidence="9 10">DSM 23711</strain>
    </source>
</reference>
<evidence type="ECO:0000256" key="1">
    <source>
        <dbReference type="ARBA" id="ARBA00004651"/>
    </source>
</evidence>
<keyword evidence="2 7" id="KW-0813">Transport</keyword>
<keyword evidence="6 7" id="KW-0472">Membrane</keyword>
<dbReference type="SUPFAM" id="SSF161098">
    <property type="entry name" value="MetI-like"/>
    <property type="match status" value="1"/>
</dbReference>
<feature type="transmembrane region" description="Helical" evidence="7">
    <location>
        <begin position="228"/>
        <end position="252"/>
    </location>
</feature>
<feature type="domain" description="ABC transmembrane type-1" evidence="8">
    <location>
        <begin position="82"/>
        <end position="296"/>
    </location>
</feature>
<comment type="subcellular location">
    <subcellularLocation>
        <location evidence="1 7">Cell membrane</location>
        <topology evidence="1 7">Multi-pass membrane protein</topology>
    </subcellularLocation>
</comment>
<dbReference type="Gene3D" id="1.10.3720.10">
    <property type="entry name" value="MetI-like"/>
    <property type="match status" value="1"/>
</dbReference>
<dbReference type="Proteomes" id="UP001296943">
    <property type="component" value="Unassembled WGS sequence"/>
</dbReference>
<dbReference type="Pfam" id="PF00528">
    <property type="entry name" value="BPD_transp_1"/>
    <property type="match status" value="1"/>
</dbReference>
<evidence type="ECO:0000256" key="7">
    <source>
        <dbReference type="RuleBase" id="RU363032"/>
    </source>
</evidence>
<feature type="transmembrane region" description="Helical" evidence="7">
    <location>
        <begin position="119"/>
        <end position="140"/>
    </location>
</feature>
<dbReference type="CDD" id="cd06261">
    <property type="entry name" value="TM_PBP2"/>
    <property type="match status" value="1"/>
</dbReference>
<keyword evidence="9" id="KW-0762">Sugar transport</keyword>
<evidence type="ECO:0000256" key="6">
    <source>
        <dbReference type="ARBA" id="ARBA00023136"/>
    </source>
</evidence>
<dbReference type="InterPro" id="IPR035906">
    <property type="entry name" value="MetI-like_sf"/>
</dbReference>
<organism evidence="9 10">
    <name type="scientific">Aquibacillus albus</name>
    <dbReference type="NCBI Taxonomy" id="1168171"/>
    <lineage>
        <taxon>Bacteria</taxon>
        <taxon>Bacillati</taxon>
        <taxon>Bacillota</taxon>
        <taxon>Bacilli</taxon>
        <taxon>Bacillales</taxon>
        <taxon>Bacillaceae</taxon>
        <taxon>Aquibacillus</taxon>
    </lineage>
</organism>
<keyword evidence="3" id="KW-1003">Cell membrane</keyword>
<evidence type="ECO:0000256" key="4">
    <source>
        <dbReference type="ARBA" id="ARBA00022692"/>
    </source>
</evidence>
<dbReference type="PROSITE" id="PS50928">
    <property type="entry name" value="ABC_TM1"/>
    <property type="match status" value="1"/>
</dbReference>